<dbReference type="EMBL" id="CP021748">
    <property type="protein sequence ID" value="ARX85654.1"/>
    <property type="molecule type" value="Genomic_DNA"/>
</dbReference>
<dbReference type="KEGG" id="salf:SMD44_05118"/>
<dbReference type="GO" id="GO:0008168">
    <property type="term" value="F:methyltransferase activity"/>
    <property type="evidence" value="ECO:0007669"/>
    <property type="project" value="UniProtKB-KW"/>
</dbReference>
<sequence>MLGLPDGHVTGVPGLSRAAQLKALGNGVVPQQAAAGLRLLLDRLDASLAA</sequence>
<accession>A0A1Z1WGT0</accession>
<dbReference type="RefSeq" id="WP_237307972.1">
    <property type="nucleotide sequence ID" value="NZ_CP021748.1"/>
</dbReference>
<keyword evidence="2" id="KW-1185">Reference proteome</keyword>
<keyword evidence="1" id="KW-0489">Methyltransferase</keyword>
<proteinExistence type="predicted"/>
<dbReference type="GO" id="GO:0032259">
    <property type="term" value="P:methylation"/>
    <property type="evidence" value="ECO:0007669"/>
    <property type="project" value="UniProtKB-KW"/>
</dbReference>
<name>A0A1Z1WGT0_9ACTN</name>
<dbReference type="AlphaFoldDB" id="A0A1Z1WGT0"/>
<gene>
    <name evidence="1" type="ORF">SMD44_05118</name>
</gene>
<keyword evidence="1" id="KW-0808">Transferase</keyword>
<evidence type="ECO:0000313" key="1">
    <source>
        <dbReference type="EMBL" id="ARX85654.1"/>
    </source>
</evidence>
<dbReference type="Proteomes" id="UP000195880">
    <property type="component" value="Chromosome"/>
</dbReference>
<reference evidence="1 2" key="1">
    <citation type="submission" date="2017-05" db="EMBL/GenBank/DDBJ databases">
        <title>Streptomyces alboflavus Genome sequencing and assembly.</title>
        <authorList>
            <person name="Wang Y."/>
            <person name="Du B."/>
            <person name="Ding Y."/>
            <person name="Liu H."/>
            <person name="Hou Q."/>
            <person name="Liu K."/>
            <person name="Wang C."/>
            <person name="Yao L."/>
        </authorList>
    </citation>
    <scope>NUCLEOTIDE SEQUENCE [LARGE SCALE GENOMIC DNA]</scope>
    <source>
        <strain evidence="1 2">MDJK44</strain>
    </source>
</reference>
<evidence type="ECO:0000313" key="2">
    <source>
        <dbReference type="Proteomes" id="UP000195880"/>
    </source>
</evidence>
<organism evidence="1 2">
    <name type="scientific">Streptomyces alboflavus</name>
    <dbReference type="NCBI Taxonomy" id="67267"/>
    <lineage>
        <taxon>Bacteria</taxon>
        <taxon>Bacillati</taxon>
        <taxon>Actinomycetota</taxon>
        <taxon>Actinomycetes</taxon>
        <taxon>Kitasatosporales</taxon>
        <taxon>Streptomycetaceae</taxon>
        <taxon>Streptomyces</taxon>
    </lineage>
</organism>
<protein>
    <submittedName>
        <fullName evidence="1">DNA methyltransferase</fullName>
    </submittedName>
</protein>